<keyword evidence="1" id="KW-0472">Membrane</keyword>
<reference evidence="2" key="1">
    <citation type="submission" date="2020-10" db="EMBL/GenBank/DDBJ databases">
        <authorList>
            <person name="Gilroy R."/>
        </authorList>
    </citation>
    <scope>NUCLEOTIDE SEQUENCE</scope>
    <source>
        <strain evidence="2">23406</strain>
    </source>
</reference>
<evidence type="ECO:0000313" key="3">
    <source>
        <dbReference type="Proteomes" id="UP000886891"/>
    </source>
</evidence>
<comment type="caution">
    <text evidence="2">The sequence shown here is derived from an EMBL/GenBank/DDBJ whole genome shotgun (WGS) entry which is preliminary data.</text>
</comment>
<name>A0A9D1SXQ9_9FIRM</name>
<organism evidence="2 3">
    <name type="scientific">Candidatus Stercoripulliclostridium merdipullorum</name>
    <dbReference type="NCBI Taxonomy" id="2840952"/>
    <lineage>
        <taxon>Bacteria</taxon>
        <taxon>Bacillati</taxon>
        <taxon>Bacillota</taxon>
        <taxon>Clostridia</taxon>
        <taxon>Eubacteriales</taxon>
        <taxon>Candidatus Stercoripulliclostridium</taxon>
    </lineage>
</organism>
<sequence length="121" mass="12264">MNGWLDYLFVFLTGGTVCMLGQILMNTTKMTPARILVGFLLLGVVLETVGVFDEIKAFGKAGATVPIMGFGSGLAKGAIEGALENGLIGAITGGTEAVAAGIAGVIFIAFVVGLIATPKSK</sequence>
<feature type="transmembrane region" description="Helical" evidence="1">
    <location>
        <begin position="32"/>
        <end position="52"/>
    </location>
</feature>
<evidence type="ECO:0000313" key="2">
    <source>
        <dbReference type="EMBL" id="HIV00132.1"/>
    </source>
</evidence>
<dbReference type="EMBL" id="DVOH01000023">
    <property type="protein sequence ID" value="HIV00132.1"/>
    <property type="molecule type" value="Genomic_DNA"/>
</dbReference>
<keyword evidence="1" id="KW-0812">Transmembrane</keyword>
<dbReference type="InterPro" id="IPR005562">
    <property type="entry name" value="SpoVA"/>
</dbReference>
<dbReference type="AlphaFoldDB" id="A0A9D1SXQ9"/>
<dbReference type="PANTHER" id="PTHR38450:SF2">
    <property type="entry name" value="STAGE V SPORULATION PROTEIN AEB"/>
    <property type="match status" value="1"/>
</dbReference>
<reference evidence="2" key="2">
    <citation type="journal article" date="2021" name="PeerJ">
        <title>Extensive microbial diversity within the chicken gut microbiome revealed by metagenomics and culture.</title>
        <authorList>
            <person name="Gilroy R."/>
            <person name="Ravi A."/>
            <person name="Getino M."/>
            <person name="Pursley I."/>
            <person name="Horton D.L."/>
            <person name="Alikhan N.F."/>
            <person name="Baker D."/>
            <person name="Gharbi K."/>
            <person name="Hall N."/>
            <person name="Watson M."/>
            <person name="Adriaenssens E.M."/>
            <person name="Foster-Nyarko E."/>
            <person name="Jarju S."/>
            <person name="Secka A."/>
            <person name="Antonio M."/>
            <person name="Oren A."/>
            <person name="Chaudhuri R.R."/>
            <person name="La Ragione R."/>
            <person name="Hildebrand F."/>
            <person name="Pallen M.J."/>
        </authorList>
    </citation>
    <scope>NUCLEOTIDE SEQUENCE</scope>
    <source>
        <strain evidence="2">23406</strain>
    </source>
</reference>
<feature type="transmembrane region" description="Helical" evidence="1">
    <location>
        <begin position="6"/>
        <end position="25"/>
    </location>
</feature>
<dbReference type="Pfam" id="PF03862">
    <property type="entry name" value="SpoVAC_SpoVAEB"/>
    <property type="match status" value="1"/>
</dbReference>
<feature type="transmembrane region" description="Helical" evidence="1">
    <location>
        <begin position="97"/>
        <end position="116"/>
    </location>
</feature>
<keyword evidence="1" id="KW-1133">Transmembrane helix</keyword>
<gene>
    <name evidence="2" type="ORF">IAB14_03335</name>
</gene>
<evidence type="ECO:0000256" key="1">
    <source>
        <dbReference type="SAM" id="Phobius"/>
    </source>
</evidence>
<protein>
    <submittedName>
        <fullName evidence="2">SpoVA/SpoVAEb family sporulation membrane protein</fullName>
    </submittedName>
</protein>
<dbReference type="Proteomes" id="UP000886891">
    <property type="component" value="Unassembled WGS sequence"/>
</dbReference>
<accession>A0A9D1SXQ9</accession>
<proteinExistence type="predicted"/>
<dbReference type="PANTHER" id="PTHR38450">
    <property type="entry name" value="STAGE V SPORULATION PROTEIN AC-RELATED"/>
    <property type="match status" value="1"/>
</dbReference>